<feature type="compositionally biased region" description="Polar residues" evidence="4">
    <location>
        <begin position="888"/>
        <end position="899"/>
    </location>
</feature>
<sequence>MAESIKSEYASHVAKQLTEEEIVKMQAQNSRLVSEFRANQLEKDAKKHWDLFYKRNDTRFFKDRHWTTREFNELLNLNTKNEQNVLFEVGCGVGNFVYPLIEDGLKFKMIFACDLSSRAVELTKNHSLYDPENMKIFQTDITTENCFLEVDCPVNIATLIFVLSAIHPKKFRKVVENLYNVLDKGGIVLFRDYGLYDMAQLRFKPGHKISENLYMRQDGTRTYYFSEKEVSNLFQSVGFEVLTCHYVQRRTVNFKEKIDVPRIFVQGKFERKHGEDKSYRGKDHHQFVDGANYISAGSKDLDGQPTTAYKASGVQQNQLEQTSNVQHLPIPLPKTTYRVISVGGQPVGPDYPLPASYAKAQQLEELATTRGHHDWVKVLAKNLRTDYGGVLDSKNDDNQNDEGKETRYVPVSNAIANTGLAYVVNPSVLRKVNVGQRIVGKTRLKKDQGESNEYDNYESSASQDNQDYDTASSQTSDTKQQNYDEDQPYRNQNYVTQTPSYSGYQYTSYGQPQTITQRQTQQYKSNLDNKFYLVLSLLCIGVKGENKINLEDIERDNLRVEGISKSGIARVEEAKYPTKPEIGQQQYQIPYRGPTSAPVAYVTPSSAQNLPSNAYVAKDQVYQQQNNILPELPQRYYNEYQQQSSSSSKGIVPNIYESQQLAYQQEVNIGNQLQAIRQKTATAKFEKNVNKEPIYVDIPTMHLLTYYPNLDVNPAKNSGFFLPQLTTTAANHISIPLYATTIGQKPAITPVKQTYQIQYAPKYNAVPGASSTKVTKNAVYSAPVTSKKFTGIQVLNVPAYAPLLDQSYAQGRQLLYTQAYIAPSQPQYVSQLVYAQPATIYMQATPVYTDVYARPPSHDRDNSLQGKYAAPIEHTQLVDDLSNQVLGEQSSQGVTQNYVKDSEGPNTDLMPPQVPPQDFKSGATSLSPVPAQDEESIPEQNQVGSSEPRSLLDSYIPSKLIAAHDSSRYQERPIQLERGFLPSKENFLYKKRKID</sequence>
<dbReference type="OrthoDB" id="7694545at2759"/>
<dbReference type="Pfam" id="PF13489">
    <property type="entry name" value="Methyltransf_23"/>
    <property type="match status" value="1"/>
</dbReference>
<protein>
    <submittedName>
        <fullName evidence="5">Methyltransferase protein</fullName>
    </submittedName>
</protein>
<name>A0A2A3EQN7_APICC</name>
<dbReference type="EMBL" id="KZ288193">
    <property type="protein sequence ID" value="PBC34103.1"/>
    <property type="molecule type" value="Genomic_DNA"/>
</dbReference>
<feature type="compositionally biased region" description="Polar residues" evidence="4">
    <location>
        <begin position="457"/>
        <end position="481"/>
    </location>
</feature>
<dbReference type="Proteomes" id="UP000242457">
    <property type="component" value="Unassembled WGS sequence"/>
</dbReference>
<dbReference type="SUPFAM" id="SSF53335">
    <property type="entry name" value="S-adenosyl-L-methionine-dependent methyltransferases"/>
    <property type="match status" value="1"/>
</dbReference>
<reference evidence="5 6" key="1">
    <citation type="submission" date="2014-07" db="EMBL/GenBank/DDBJ databases">
        <title>Genomic and transcriptomic analysis on Apis cerana provide comprehensive insights into honey bee biology.</title>
        <authorList>
            <person name="Diao Q."/>
            <person name="Sun L."/>
            <person name="Zheng H."/>
            <person name="Zheng H."/>
            <person name="Xu S."/>
            <person name="Wang S."/>
            <person name="Zeng Z."/>
            <person name="Hu F."/>
            <person name="Su S."/>
            <person name="Wu J."/>
        </authorList>
    </citation>
    <scope>NUCLEOTIDE SEQUENCE [LARGE SCALE GENOMIC DNA]</scope>
    <source>
        <tissue evidence="5">Pupae without intestine</tissue>
    </source>
</reference>
<feature type="region of interest" description="Disordered" evidence="4">
    <location>
        <begin position="888"/>
        <end position="951"/>
    </location>
</feature>
<dbReference type="GO" id="GO:0032259">
    <property type="term" value="P:methylation"/>
    <property type="evidence" value="ECO:0007669"/>
    <property type="project" value="UniProtKB-KW"/>
</dbReference>
<accession>A0A2A3EQN7</accession>
<dbReference type="AlphaFoldDB" id="A0A2A3EQN7"/>
<feature type="compositionally biased region" description="Basic and acidic residues" evidence="4">
    <location>
        <begin position="393"/>
        <end position="406"/>
    </location>
</feature>
<comment type="similarity">
    <text evidence="1">Belongs to the methyltransferase superfamily. METL family.</text>
</comment>
<dbReference type="InterPro" id="IPR029063">
    <property type="entry name" value="SAM-dependent_MTases_sf"/>
</dbReference>
<evidence type="ECO:0000256" key="1">
    <source>
        <dbReference type="ARBA" id="ARBA00009725"/>
    </source>
</evidence>
<keyword evidence="2 5" id="KW-0489">Methyltransferase</keyword>
<dbReference type="PANTHER" id="PTHR22809">
    <property type="entry name" value="METHYLTRANSFERASE-RELATED"/>
    <property type="match status" value="1"/>
</dbReference>
<keyword evidence="6" id="KW-1185">Reference proteome</keyword>
<evidence type="ECO:0000256" key="2">
    <source>
        <dbReference type="ARBA" id="ARBA00022603"/>
    </source>
</evidence>
<dbReference type="GO" id="GO:0008173">
    <property type="term" value="F:RNA methyltransferase activity"/>
    <property type="evidence" value="ECO:0007669"/>
    <property type="project" value="UniProtKB-ARBA"/>
</dbReference>
<evidence type="ECO:0000256" key="3">
    <source>
        <dbReference type="ARBA" id="ARBA00022679"/>
    </source>
</evidence>
<gene>
    <name evidence="5" type="ORF">APICC_09706</name>
</gene>
<dbReference type="GO" id="GO:0008757">
    <property type="term" value="F:S-adenosylmethionine-dependent methyltransferase activity"/>
    <property type="evidence" value="ECO:0007669"/>
    <property type="project" value="UniProtKB-ARBA"/>
</dbReference>
<dbReference type="STRING" id="94128.A0A2A3EQN7"/>
<feature type="region of interest" description="Disordered" evidence="4">
    <location>
        <begin position="445"/>
        <end position="506"/>
    </location>
</feature>
<dbReference type="Gene3D" id="3.40.50.150">
    <property type="entry name" value="Vaccinia Virus protein VP39"/>
    <property type="match status" value="1"/>
</dbReference>
<dbReference type="InterPro" id="IPR026113">
    <property type="entry name" value="METTL2/6/8-like"/>
</dbReference>
<keyword evidence="3 5" id="KW-0808">Transferase</keyword>
<feature type="region of interest" description="Disordered" evidence="4">
    <location>
        <begin position="387"/>
        <end position="406"/>
    </location>
</feature>
<evidence type="ECO:0000313" key="5">
    <source>
        <dbReference type="EMBL" id="PBC34103.1"/>
    </source>
</evidence>
<dbReference type="PANTHER" id="PTHR22809:SF5">
    <property type="entry name" value="TRNA N(3)-METHYLCYTIDINE METHYLTRANSFERASE METTL6"/>
    <property type="match status" value="1"/>
</dbReference>
<evidence type="ECO:0000256" key="4">
    <source>
        <dbReference type="SAM" id="MobiDB-lite"/>
    </source>
</evidence>
<feature type="compositionally biased region" description="Low complexity" evidence="4">
    <location>
        <begin position="496"/>
        <end position="506"/>
    </location>
</feature>
<proteinExistence type="inferred from homology"/>
<dbReference type="CDD" id="cd02440">
    <property type="entry name" value="AdoMet_MTases"/>
    <property type="match status" value="1"/>
</dbReference>
<organism evidence="5 6">
    <name type="scientific">Apis cerana cerana</name>
    <name type="common">Oriental honeybee</name>
    <dbReference type="NCBI Taxonomy" id="94128"/>
    <lineage>
        <taxon>Eukaryota</taxon>
        <taxon>Metazoa</taxon>
        <taxon>Ecdysozoa</taxon>
        <taxon>Arthropoda</taxon>
        <taxon>Hexapoda</taxon>
        <taxon>Insecta</taxon>
        <taxon>Pterygota</taxon>
        <taxon>Neoptera</taxon>
        <taxon>Endopterygota</taxon>
        <taxon>Hymenoptera</taxon>
        <taxon>Apocrita</taxon>
        <taxon>Aculeata</taxon>
        <taxon>Apoidea</taxon>
        <taxon>Anthophila</taxon>
        <taxon>Apidae</taxon>
        <taxon>Apis</taxon>
    </lineage>
</organism>
<evidence type="ECO:0000313" key="6">
    <source>
        <dbReference type="Proteomes" id="UP000242457"/>
    </source>
</evidence>
<feature type="compositionally biased region" description="Polar residues" evidence="4">
    <location>
        <begin position="938"/>
        <end position="948"/>
    </location>
</feature>